<dbReference type="EMBL" id="BAAATK010000013">
    <property type="protein sequence ID" value="GAA2434988.1"/>
    <property type="molecule type" value="Genomic_DNA"/>
</dbReference>
<organism evidence="3 4">
    <name type="scientific">Streptomyces glaucus</name>
    <dbReference type="NCBI Taxonomy" id="284029"/>
    <lineage>
        <taxon>Bacteria</taxon>
        <taxon>Bacillati</taxon>
        <taxon>Actinomycetota</taxon>
        <taxon>Actinomycetes</taxon>
        <taxon>Kitasatosporales</taxon>
        <taxon>Streptomycetaceae</taxon>
        <taxon>Streptomyces</taxon>
    </lineage>
</organism>
<evidence type="ECO:0000313" key="3">
    <source>
        <dbReference type="EMBL" id="GAA2434988.1"/>
    </source>
</evidence>
<gene>
    <name evidence="3" type="ORF">GCM10010421_25460</name>
</gene>
<comment type="caution">
    <text evidence="3">The sequence shown here is derived from an EMBL/GenBank/DDBJ whole genome shotgun (WGS) entry which is preliminary data.</text>
</comment>
<feature type="compositionally biased region" description="Basic and acidic residues" evidence="1">
    <location>
        <begin position="74"/>
        <end position="85"/>
    </location>
</feature>
<keyword evidence="4" id="KW-1185">Reference proteome</keyword>
<feature type="compositionally biased region" description="Low complexity" evidence="1">
    <location>
        <begin position="129"/>
        <end position="180"/>
    </location>
</feature>
<feature type="region of interest" description="Disordered" evidence="1">
    <location>
        <begin position="1"/>
        <end position="29"/>
    </location>
</feature>
<name>A0ABP5WX68_9ACTN</name>
<feature type="transmembrane region" description="Helical" evidence="2">
    <location>
        <begin position="92"/>
        <end position="111"/>
    </location>
</feature>
<evidence type="ECO:0008006" key="5">
    <source>
        <dbReference type="Google" id="ProtNLM"/>
    </source>
</evidence>
<proteinExistence type="predicted"/>
<feature type="region of interest" description="Disordered" evidence="1">
    <location>
        <begin position="114"/>
        <end position="196"/>
    </location>
</feature>
<evidence type="ECO:0000256" key="2">
    <source>
        <dbReference type="SAM" id="Phobius"/>
    </source>
</evidence>
<sequence>MGERRSDGNPGGRRCAHPGRVASGPRSTADTAGLEALLAAVMRADEIDAEAEQRAVAAFRAARAAGAHPTRTRRRDDWRPRERWRAGRPPRVTFSVLLAGLALGGVAFAAVGTAGSAPDAGDDAPRPRPATSAPPHRIPDPAATAFGAPSATASGAPAATVSGAPSATASGAPAATASGTPSGGPGRPGTARETEAHCRAYERVGGRGGALDARAWQRLVEMAGGADEVAAYCAGRPAEGTGGTGPGTGDGTPGPANGGAGEAGSGAGNGNGSASTGAGSSRGSASTGAGSSRGSASTGAGGAGAGAGEAASRNP</sequence>
<keyword evidence="2" id="KW-1133">Transmembrane helix</keyword>
<reference evidence="4" key="1">
    <citation type="journal article" date="2019" name="Int. J. Syst. Evol. Microbiol.">
        <title>The Global Catalogue of Microorganisms (GCM) 10K type strain sequencing project: providing services to taxonomists for standard genome sequencing and annotation.</title>
        <authorList>
            <consortium name="The Broad Institute Genomics Platform"/>
            <consortium name="The Broad Institute Genome Sequencing Center for Infectious Disease"/>
            <person name="Wu L."/>
            <person name="Ma J."/>
        </authorList>
    </citation>
    <scope>NUCLEOTIDE SEQUENCE [LARGE SCALE GENOMIC DNA]</scope>
    <source>
        <strain evidence="4">JCM 6922</strain>
    </source>
</reference>
<evidence type="ECO:0000256" key="1">
    <source>
        <dbReference type="SAM" id="MobiDB-lite"/>
    </source>
</evidence>
<dbReference type="RefSeq" id="WP_344602591.1">
    <property type="nucleotide sequence ID" value="NZ_BAAATK010000013.1"/>
</dbReference>
<keyword evidence="2" id="KW-0812">Transmembrane</keyword>
<evidence type="ECO:0000313" key="4">
    <source>
        <dbReference type="Proteomes" id="UP001500460"/>
    </source>
</evidence>
<feature type="region of interest" description="Disordered" evidence="1">
    <location>
        <begin position="61"/>
        <end position="88"/>
    </location>
</feature>
<dbReference type="Proteomes" id="UP001500460">
    <property type="component" value="Unassembled WGS sequence"/>
</dbReference>
<feature type="region of interest" description="Disordered" evidence="1">
    <location>
        <begin position="235"/>
        <end position="315"/>
    </location>
</feature>
<keyword evidence="2" id="KW-0472">Membrane</keyword>
<feature type="compositionally biased region" description="Low complexity" evidence="1">
    <location>
        <begin position="272"/>
        <end position="298"/>
    </location>
</feature>
<feature type="compositionally biased region" description="Gly residues" evidence="1">
    <location>
        <begin position="240"/>
        <end position="271"/>
    </location>
</feature>
<protein>
    <recommendedName>
        <fullName evidence="5">Secreted protein</fullName>
    </recommendedName>
</protein>
<accession>A0ABP5WX68</accession>